<dbReference type="SUPFAM" id="SSF56935">
    <property type="entry name" value="Porins"/>
    <property type="match status" value="1"/>
</dbReference>
<organism evidence="3 4">
    <name type="scientific">Dongia soli</name>
    <dbReference type="NCBI Taxonomy" id="600628"/>
    <lineage>
        <taxon>Bacteria</taxon>
        <taxon>Pseudomonadati</taxon>
        <taxon>Pseudomonadota</taxon>
        <taxon>Alphaproteobacteria</taxon>
        <taxon>Rhodospirillales</taxon>
        <taxon>Dongiaceae</taxon>
        <taxon>Dongia</taxon>
    </lineage>
</organism>
<dbReference type="Proteomes" id="UP001279642">
    <property type="component" value="Unassembled WGS sequence"/>
</dbReference>
<feature type="chain" id="PRO_5047063304" evidence="1">
    <location>
        <begin position="24"/>
        <end position="371"/>
    </location>
</feature>
<comment type="caution">
    <text evidence="3">The sequence shown here is derived from an EMBL/GenBank/DDBJ whole genome shotgun (WGS) entry which is preliminary data.</text>
</comment>
<accession>A0ABU5ECD5</accession>
<keyword evidence="1" id="KW-0732">Signal</keyword>
<sequence length="371" mass="39298">MKKALLGTSALLGVGLAASPAFAADGIKLSLGGFFQTAVLANFDDDGKGDLGHGRYDYGVFNDSEIYFLGETTLDNGVTVGVRVELEAEQSNDQIDAAYAYFSGGLGELRIGSQTGALETMCVTPVGGTANFGAFSQDQVINNAFSGFSAGICEGVDSFRGQERSQKIVYMTPNFSGFQLGVSWSPNGGHESGEVTDFHSGMPHSVDGEQRNVVDVYATYNKDFDNWSLSWGGGGSWALSSGGNSPSHNKGDFYQTALNLTFGSFSVGAAGQYYGDGIAADQNGWVAGAGMAYKLDAWTFGLQYSYSDFEFIAPNVDRRINTVALTTNYDLGPGIAIDGTLQYAWAHADSEDEEAHGYDSFGIGLGTSFNF</sequence>
<evidence type="ECO:0000259" key="2">
    <source>
        <dbReference type="Pfam" id="PF13609"/>
    </source>
</evidence>
<dbReference type="InterPro" id="IPR033900">
    <property type="entry name" value="Gram_neg_porin_domain"/>
</dbReference>
<protein>
    <submittedName>
        <fullName evidence="3">Porin</fullName>
    </submittedName>
</protein>
<evidence type="ECO:0000256" key="1">
    <source>
        <dbReference type="SAM" id="SignalP"/>
    </source>
</evidence>
<evidence type="ECO:0000313" key="4">
    <source>
        <dbReference type="Proteomes" id="UP001279642"/>
    </source>
</evidence>
<evidence type="ECO:0000313" key="3">
    <source>
        <dbReference type="EMBL" id="MDY0883841.1"/>
    </source>
</evidence>
<dbReference type="InterPro" id="IPR023614">
    <property type="entry name" value="Porin_dom_sf"/>
</dbReference>
<proteinExistence type="predicted"/>
<name>A0ABU5ECD5_9PROT</name>
<dbReference type="Gene3D" id="2.40.160.10">
    <property type="entry name" value="Porin"/>
    <property type="match status" value="1"/>
</dbReference>
<dbReference type="Pfam" id="PF13609">
    <property type="entry name" value="Porin_4"/>
    <property type="match status" value="1"/>
</dbReference>
<feature type="domain" description="Porin" evidence="2">
    <location>
        <begin position="10"/>
        <end position="343"/>
    </location>
</feature>
<gene>
    <name evidence="3" type="ORF">SMD27_13400</name>
</gene>
<dbReference type="RefSeq" id="WP_320508906.1">
    <property type="nucleotide sequence ID" value="NZ_JAXCLW010000003.1"/>
</dbReference>
<reference evidence="3 4" key="1">
    <citation type="journal article" date="2016" name="Antonie Van Leeuwenhoek">
        <title>Dongia soli sp. nov., isolated from soil from Dokdo, Korea.</title>
        <authorList>
            <person name="Kim D.U."/>
            <person name="Lee H."/>
            <person name="Kim H."/>
            <person name="Kim S.G."/>
            <person name="Ka J.O."/>
        </authorList>
    </citation>
    <scope>NUCLEOTIDE SEQUENCE [LARGE SCALE GENOMIC DNA]</scope>
    <source>
        <strain evidence="3 4">D78</strain>
    </source>
</reference>
<feature type="signal peptide" evidence="1">
    <location>
        <begin position="1"/>
        <end position="23"/>
    </location>
</feature>
<keyword evidence="4" id="KW-1185">Reference proteome</keyword>
<dbReference type="EMBL" id="JAXCLW010000003">
    <property type="protein sequence ID" value="MDY0883841.1"/>
    <property type="molecule type" value="Genomic_DNA"/>
</dbReference>